<reference evidence="4 5" key="2">
    <citation type="submission" date="2015-10" db="EMBL/GenBank/DDBJ databases">
        <title>Draft Genome Sequence of Prosthecomicrobium hirschii ATCC 27832.</title>
        <authorList>
            <person name="Daniel J."/>
            <person name="Givan S.A."/>
            <person name="Brun Y.V."/>
            <person name="Brown P.J."/>
        </authorList>
    </citation>
    <scope>NUCLEOTIDE SEQUENCE [LARGE SCALE GENOMIC DNA]</scope>
    <source>
        <strain evidence="4 5">16</strain>
    </source>
</reference>
<dbReference type="InterPro" id="IPR002173">
    <property type="entry name" value="Carboh/pur_kinase_PfkB_CS"/>
</dbReference>
<dbReference type="InterPro" id="IPR029056">
    <property type="entry name" value="Ribokinase-like"/>
</dbReference>
<comment type="caution">
    <text evidence="4">The sequence shown here is derived from an EMBL/GenBank/DDBJ whole genome shotgun (WGS) entry which is preliminary data.</text>
</comment>
<dbReference type="InterPro" id="IPR011611">
    <property type="entry name" value="PfkB_dom"/>
</dbReference>
<gene>
    <name evidence="4" type="ORF">ABB55_05710</name>
</gene>
<keyword evidence="2" id="KW-0418">Kinase</keyword>
<keyword evidence="5" id="KW-1185">Reference proteome</keyword>
<name>A0A0P6VKU3_9HYPH</name>
<proteinExistence type="predicted"/>
<evidence type="ECO:0000313" key="5">
    <source>
        <dbReference type="Proteomes" id="UP000048984"/>
    </source>
</evidence>
<dbReference type="PROSITE" id="PS00584">
    <property type="entry name" value="PFKB_KINASES_2"/>
    <property type="match status" value="1"/>
</dbReference>
<reference evidence="4 5" key="1">
    <citation type="submission" date="2015-09" db="EMBL/GenBank/DDBJ databases">
        <authorList>
            <person name="Jackson K.R."/>
            <person name="Lunt B.L."/>
            <person name="Fisher J.N.B."/>
            <person name="Gardner A.V."/>
            <person name="Bailey M.E."/>
            <person name="Deus L.M."/>
            <person name="Earl A.S."/>
            <person name="Gibby P.D."/>
            <person name="Hartmann K.A."/>
            <person name="Liu J.E."/>
            <person name="Manci A.M."/>
            <person name="Nielsen D.A."/>
            <person name="Solomon M.B."/>
            <person name="Breakwell D.P."/>
            <person name="Burnett S.H."/>
            <person name="Grose J.H."/>
        </authorList>
    </citation>
    <scope>NUCLEOTIDE SEQUENCE [LARGE SCALE GENOMIC DNA]</scope>
    <source>
        <strain evidence="4 5">16</strain>
    </source>
</reference>
<dbReference type="Pfam" id="PF00294">
    <property type="entry name" value="PfkB"/>
    <property type="match status" value="1"/>
</dbReference>
<dbReference type="Gene3D" id="3.40.1190.20">
    <property type="match status" value="1"/>
</dbReference>
<protein>
    <recommendedName>
        <fullName evidence="3">Carbohydrate kinase PfkB domain-containing protein</fullName>
    </recommendedName>
</protein>
<evidence type="ECO:0000256" key="1">
    <source>
        <dbReference type="ARBA" id="ARBA00022679"/>
    </source>
</evidence>
<evidence type="ECO:0000313" key="4">
    <source>
        <dbReference type="EMBL" id="KPL51787.1"/>
    </source>
</evidence>
<dbReference type="PANTHER" id="PTHR10584">
    <property type="entry name" value="SUGAR KINASE"/>
    <property type="match status" value="1"/>
</dbReference>
<dbReference type="PANTHER" id="PTHR10584:SF157">
    <property type="entry name" value="SULFOFRUCTOSE KINASE"/>
    <property type="match status" value="1"/>
</dbReference>
<feature type="domain" description="Carbohydrate kinase PfkB" evidence="3">
    <location>
        <begin position="5"/>
        <end position="288"/>
    </location>
</feature>
<evidence type="ECO:0000259" key="3">
    <source>
        <dbReference type="Pfam" id="PF00294"/>
    </source>
</evidence>
<keyword evidence="1" id="KW-0808">Transferase</keyword>
<dbReference type="EMBL" id="LJYW01000001">
    <property type="protein sequence ID" value="KPL51787.1"/>
    <property type="molecule type" value="Genomic_DNA"/>
</dbReference>
<dbReference type="AlphaFoldDB" id="A0A0P6VKU3"/>
<organism evidence="4 5">
    <name type="scientific">Prosthecodimorpha hirschii</name>
    <dbReference type="NCBI Taxonomy" id="665126"/>
    <lineage>
        <taxon>Bacteria</taxon>
        <taxon>Pseudomonadati</taxon>
        <taxon>Pseudomonadota</taxon>
        <taxon>Alphaproteobacteria</taxon>
        <taxon>Hyphomicrobiales</taxon>
        <taxon>Ancalomicrobiaceae</taxon>
        <taxon>Prosthecodimorpha</taxon>
    </lineage>
</organism>
<dbReference type="SUPFAM" id="SSF53613">
    <property type="entry name" value="Ribokinase-like"/>
    <property type="match status" value="1"/>
</dbReference>
<accession>A0A0P6VKU3</accession>
<dbReference type="GO" id="GO:0005829">
    <property type="term" value="C:cytosol"/>
    <property type="evidence" value="ECO:0007669"/>
    <property type="project" value="TreeGrafter"/>
</dbReference>
<sequence>MTGMAGVLCVGIAAYDMVFGIEAIPDRAGKVRATRFAEGGGGCAGNAAAAIARLGGRAVYAGRFGADAIAERILEDLGREGVEPRHVAKVAGGKSSISAIMVDAGGERLIVNFRDPDLPECLDILPEALAPDLDAVLADTRWIGAAAPALRLAAQAGRPGILDAEPPLGALDAALQAASHVVFSAIGLADLTGTADPVAGLAIARSRLPGWLAVTDGAAGTFVAGADGPQRVPSLPVDAVDTLGAGDVWHGAFALRLAEGAGEIEAVGFANVAAALKCRVFGGKAGAPDRAAVEAALGELPPA</sequence>
<dbReference type="STRING" id="665126.ABB55_05710"/>
<dbReference type="GO" id="GO:0016301">
    <property type="term" value="F:kinase activity"/>
    <property type="evidence" value="ECO:0007669"/>
    <property type="project" value="UniProtKB-KW"/>
</dbReference>
<evidence type="ECO:0000256" key="2">
    <source>
        <dbReference type="ARBA" id="ARBA00022777"/>
    </source>
</evidence>
<dbReference type="Proteomes" id="UP000048984">
    <property type="component" value="Unassembled WGS sequence"/>
</dbReference>